<dbReference type="InterPro" id="IPR008928">
    <property type="entry name" value="6-hairpin_glycosidase_sf"/>
</dbReference>
<reference evidence="5 6" key="1">
    <citation type="submission" date="2019-09" db="EMBL/GenBank/DDBJ databases">
        <authorList>
            <person name="Ou C."/>
        </authorList>
    </citation>
    <scope>NUCLEOTIDE SEQUENCE [LARGE SCALE GENOMIC DNA]</scope>
    <source>
        <strain evidence="5">S2</strain>
        <tissue evidence="5">Leaf</tissue>
    </source>
</reference>
<dbReference type="EMBL" id="SMOL01000714">
    <property type="protein sequence ID" value="KAB2600715.1"/>
    <property type="molecule type" value="Genomic_DNA"/>
</dbReference>
<keyword evidence="6" id="KW-1185">Reference proteome</keyword>
<sequence>MPTPGGYFIRNSSPARMDFRWFCLGNYLAILSSLATPEESMAIMDLIESRWEELAGVMPLKVCYPAIENLERKIVTGCVSKNARWNYHNGGSWPVTCCRSGLYIALMASLLHPARPGSLIARRAIELAESRLLKDIWPEYCDRWAELHPRLRYLIVKMMLENPSHLGMIALEDDKQMKPVMRRSNSWTR</sequence>
<comment type="similarity">
    <text evidence="4">Belongs to the glycosyl hydrolase 100 family.</text>
</comment>
<evidence type="ECO:0000256" key="1">
    <source>
        <dbReference type="ARBA" id="ARBA00022801"/>
    </source>
</evidence>
<gene>
    <name evidence="5" type="ORF">D8674_038446</name>
</gene>
<dbReference type="PANTHER" id="PTHR31916">
    <property type="match status" value="1"/>
</dbReference>
<evidence type="ECO:0000256" key="2">
    <source>
        <dbReference type="ARBA" id="ARBA00023277"/>
    </source>
</evidence>
<comment type="function">
    <text evidence="4">Invertase that cleaves sucrose into glucose and fructose.</text>
</comment>
<keyword evidence="2 4" id="KW-0119">Carbohydrate metabolism</keyword>
<keyword evidence="3 4" id="KW-0326">Glycosidase</keyword>
<dbReference type="OrthoDB" id="1931989at2759"/>
<evidence type="ECO:0000313" key="5">
    <source>
        <dbReference type="EMBL" id="KAB2600715.1"/>
    </source>
</evidence>
<accession>A0A5N5FCA6</accession>
<organism evidence="5 6">
    <name type="scientific">Pyrus ussuriensis x Pyrus communis</name>
    <dbReference type="NCBI Taxonomy" id="2448454"/>
    <lineage>
        <taxon>Eukaryota</taxon>
        <taxon>Viridiplantae</taxon>
        <taxon>Streptophyta</taxon>
        <taxon>Embryophyta</taxon>
        <taxon>Tracheophyta</taxon>
        <taxon>Spermatophyta</taxon>
        <taxon>Magnoliopsida</taxon>
        <taxon>eudicotyledons</taxon>
        <taxon>Gunneridae</taxon>
        <taxon>Pentapetalae</taxon>
        <taxon>rosids</taxon>
        <taxon>fabids</taxon>
        <taxon>Rosales</taxon>
        <taxon>Rosaceae</taxon>
        <taxon>Amygdaloideae</taxon>
        <taxon>Maleae</taxon>
        <taxon>Pyrus</taxon>
    </lineage>
</organism>
<evidence type="ECO:0000256" key="4">
    <source>
        <dbReference type="RuleBase" id="RU367047"/>
    </source>
</evidence>
<comment type="catalytic activity">
    <reaction evidence="4">
        <text>Hydrolysis of terminal non-reducing beta-D-fructofuranoside residues in beta-D-fructofuranosides.</text>
        <dbReference type="EC" id="3.2.1.26"/>
    </reaction>
</comment>
<dbReference type="Proteomes" id="UP000327157">
    <property type="component" value="Unassembled WGS sequence"/>
</dbReference>
<dbReference type="GO" id="GO:0033926">
    <property type="term" value="F:endo-alpha-N-acetylgalactosaminidase activity"/>
    <property type="evidence" value="ECO:0007669"/>
    <property type="project" value="UniProtKB-UniRule"/>
</dbReference>
<evidence type="ECO:0000313" key="6">
    <source>
        <dbReference type="Proteomes" id="UP000327157"/>
    </source>
</evidence>
<name>A0A5N5FCA6_9ROSA</name>
<proteinExistence type="inferred from homology"/>
<dbReference type="PANTHER" id="PTHR31916:SF40">
    <property type="entry name" value="ALKALINE_NEUTRAL INVERTASE B-RELATED"/>
    <property type="match status" value="1"/>
</dbReference>
<evidence type="ECO:0000256" key="3">
    <source>
        <dbReference type="ARBA" id="ARBA00023295"/>
    </source>
</evidence>
<dbReference type="GO" id="GO:0005987">
    <property type="term" value="P:sucrose catabolic process"/>
    <property type="evidence" value="ECO:0007669"/>
    <property type="project" value="TreeGrafter"/>
</dbReference>
<dbReference type="AlphaFoldDB" id="A0A5N5FCA6"/>
<protein>
    <recommendedName>
        <fullName evidence="4">Alkaline/neutral invertase</fullName>
        <ecNumber evidence="4">3.2.1.26</ecNumber>
    </recommendedName>
</protein>
<comment type="caution">
    <text evidence="5">The sequence shown here is derived from an EMBL/GenBank/DDBJ whole genome shotgun (WGS) entry which is preliminary data.</text>
</comment>
<keyword evidence="1 4" id="KW-0378">Hydrolase</keyword>
<dbReference type="Pfam" id="PF12899">
    <property type="entry name" value="Glyco_hydro_100"/>
    <property type="match status" value="1"/>
</dbReference>
<dbReference type="GO" id="GO:0004575">
    <property type="term" value="F:sucrose alpha-glucosidase activity"/>
    <property type="evidence" value="ECO:0007669"/>
    <property type="project" value="TreeGrafter"/>
</dbReference>
<dbReference type="InterPro" id="IPR024746">
    <property type="entry name" value="Glyco_hydro_100"/>
</dbReference>
<dbReference type="EC" id="3.2.1.26" evidence="4"/>
<dbReference type="SUPFAM" id="SSF48208">
    <property type="entry name" value="Six-hairpin glycosidases"/>
    <property type="match status" value="1"/>
</dbReference>
<reference evidence="5 6" key="2">
    <citation type="submission" date="2019-11" db="EMBL/GenBank/DDBJ databases">
        <title>A de novo genome assembly of a pear dwarfing rootstock.</title>
        <authorList>
            <person name="Wang F."/>
            <person name="Wang J."/>
            <person name="Li S."/>
            <person name="Zhang Y."/>
            <person name="Fang M."/>
            <person name="Ma L."/>
            <person name="Zhao Y."/>
            <person name="Jiang S."/>
        </authorList>
    </citation>
    <scope>NUCLEOTIDE SEQUENCE [LARGE SCALE GENOMIC DNA]</scope>
    <source>
        <strain evidence="5">S2</strain>
        <tissue evidence="5">Leaf</tissue>
    </source>
</reference>